<dbReference type="InterPro" id="IPR000212">
    <property type="entry name" value="DNA_helicase_UvrD/REP"/>
</dbReference>
<dbReference type="GO" id="GO:0003677">
    <property type="term" value="F:DNA binding"/>
    <property type="evidence" value="ECO:0007669"/>
    <property type="project" value="InterPro"/>
</dbReference>
<name>A0A1H1WY39_9ACTN</name>
<evidence type="ECO:0000313" key="7">
    <source>
        <dbReference type="EMBL" id="SDT01670.1"/>
    </source>
</evidence>
<evidence type="ECO:0000313" key="8">
    <source>
        <dbReference type="Proteomes" id="UP000198983"/>
    </source>
</evidence>
<dbReference type="InterPro" id="IPR027785">
    <property type="entry name" value="UvrD-like_helicase_C"/>
</dbReference>
<dbReference type="STRING" id="117157.SAMN04489717_4712"/>
<dbReference type="GO" id="GO:0016787">
    <property type="term" value="F:hydrolase activity"/>
    <property type="evidence" value="ECO:0007669"/>
    <property type="project" value="UniProtKB-UniRule"/>
</dbReference>
<dbReference type="SUPFAM" id="SSF52540">
    <property type="entry name" value="P-loop containing nucleoside triphosphate hydrolases"/>
    <property type="match status" value="1"/>
</dbReference>
<evidence type="ECO:0000256" key="5">
    <source>
        <dbReference type="PROSITE-ProRule" id="PRU00560"/>
    </source>
</evidence>
<dbReference type="InterPro" id="IPR014016">
    <property type="entry name" value="UvrD-like_ATP-bd"/>
</dbReference>
<evidence type="ECO:0000256" key="1">
    <source>
        <dbReference type="ARBA" id="ARBA00022741"/>
    </source>
</evidence>
<dbReference type="Pfam" id="PF13245">
    <property type="entry name" value="AAA_19"/>
    <property type="match status" value="1"/>
</dbReference>
<dbReference type="PROSITE" id="PS51198">
    <property type="entry name" value="UVRD_HELICASE_ATP_BIND"/>
    <property type="match status" value="1"/>
</dbReference>
<evidence type="ECO:0000256" key="4">
    <source>
        <dbReference type="ARBA" id="ARBA00022840"/>
    </source>
</evidence>
<protein>
    <submittedName>
        <fullName evidence="7">DNA helicase IV</fullName>
    </submittedName>
</protein>
<evidence type="ECO:0000256" key="2">
    <source>
        <dbReference type="ARBA" id="ARBA00022801"/>
    </source>
</evidence>
<dbReference type="GO" id="GO:0043138">
    <property type="term" value="F:3'-5' DNA helicase activity"/>
    <property type="evidence" value="ECO:0007669"/>
    <property type="project" value="TreeGrafter"/>
</dbReference>
<feature type="domain" description="UvrD-like helicase ATP-binding" evidence="6">
    <location>
        <begin position="191"/>
        <end position="592"/>
    </location>
</feature>
<dbReference type="OrthoDB" id="9787585at2"/>
<proteinExistence type="predicted"/>
<dbReference type="Proteomes" id="UP000198983">
    <property type="component" value="Chromosome I"/>
</dbReference>
<dbReference type="Gene3D" id="3.40.50.300">
    <property type="entry name" value="P-loop containing nucleotide triphosphate hydrolases"/>
    <property type="match status" value="3"/>
</dbReference>
<gene>
    <name evidence="7" type="ORF">SAMN04489717_4712</name>
</gene>
<accession>A0A1H1WY39</accession>
<keyword evidence="8" id="KW-1185">Reference proteome</keyword>
<dbReference type="Pfam" id="PF13538">
    <property type="entry name" value="UvrD_C_2"/>
    <property type="match status" value="1"/>
</dbReference>
<evidence type="ECO:0000259" key="6">
    <source>
        <dbReference type="PROSITE" id="PS51198"/>
    </source>
</evidence>
<sequence>MQPSTSVEQAEISREQQYVDRVYARLAAMVESASAVRREGRERGLLDYTGQIKEEDYRSLFERDVLVDHAVRRLAVLDAQREGLVFGRLDHVGGEVRYVGRIGVRDAEHEPLVLDWRAPAAAVFYQATAVDPQGVVRRRVLRSQGQRVVGVEDDLLDAENAPADMHVVGDGALMAALTSARSGRMRDIVATIQREQDQVIRAPAPGVTLISGGPGTGKTVVALHRAAYLLYTERRRIQGGGVLVVGPSAVFMSYIERVLPSLGEHEATLRSVGEVVDGVVADRSDPFPCAVVKGSARMRQVLSRAARGAVPGAPEELRLYAAGRRLALGARELTAIRTDVLRRGARRNRARAEAVRALLGALWKQAGGAAGTDGAGAGGRPMSRAEFDQDVRERPAFTEFLDAWWPNVTPAEVLGWLADRDRLARVARGVLRPEEVDLLAASWSRPAGAAPARSSSVRGRTGYSVEDVPLLDELDALLGEPVRPVVPRDPFDEDGGVQEVVTSYDREYGRSRGEQTPQYDGYAHVLVDEAQDLSPMQWRMLGRRGRHASWTIVGDPAQSSWPDVAEAEAARDAALGVRTRRTFHLDTNYRNSAEIFELAAEVISTALPDVRLPRAVRETGHPPTHLTTGADGRPEAVRAAVGELLDAVAGTVGVVVAGHRADEAARWLADLGDDAAARVVVTTGLASKGLEYDGVVVVEPAEIAAESPVGVRTLYVVLTRATQRLVTVGADSGWRAALTAPDGKLTGTGPAGVTDRPA</sequence>
<evidence type="ECO:0000256" key="3">
    <source>
        <dbReference type="ARBA" id="ARBA00022806"/>
    </source>
</evidence>
<feature type="binding site" evidence="5">
    <location>
        <begin position="212"/>
        <end position="219"/>
    </location>
    <ligand>
        <name>ATP</name>
        <dbReference type="ChEBI" id="CHEBI:30616"/>
    </ligand>
</feature>
<dbReference type="AlphaFoldDB" id="A0A1H1WY39"/>
<dbReference type="GO" id="GO:0005829">
    <property type="term" value="C:cytosol"/>
    <property type="evidence" value="ECO:0007669"/>
    <property type="project" value="TreeGrafter"/>
</dbReference>
<dbReference type="GO" id="GO:0000725">
    <property type="term" value="P:recombinational repair"/>
    <property type="evidence" value="ECO:0007669"/>
    <property type="project" value="TreeGrafter"/>
</dbReference>
<organism evidence="7 8">
    <name type="scientific">Actinopolymorpha singaporensis</name>
    <dbReference type="NCBI Taxonomy" id="117157"/>
    <lineage>
        <taxon>Bacteria</taxon>
        <taxon>Bacillati</taxon>
        <taxon>Actinomycetota</taxon>
        <taxon>Actinomycetes</taxon>
        <taxon>Propionibacteriales</taxon>
        <taxon>Actinopolymorphaceae</taxon>
        <taxon>Actinopolymorpha</taxon>
    </lineage>
</organism>
<dbReference type="EMBL" id="LT629732">
    <property type="protein sequence ID" value="SDT01670.1"/>
    <property type="molecule type" value="Genomic_DNA"/>
</dbReference>
<keyword evidence="1 5" id="KW-0547">Nucleotide-binding</keyword>
<dbReference type="InterPro" id="IPR027417">
    <property type="entry name" value="P-loop_NTPase"/>
</dbReference>
<keyword evidence="3 5" id="KW-0347">Helicase</keyword>
<dbReference type="RefSeq" id="WP_092655761.1">
    <property type="nucleotide sequence ID" value="NZ_LT629732.1"/>
</dbReference>
<dbReference type="GO" id="GO:0005524">
    <property type="term" value="F:ATP binding"/>
    <property type="evidence" value="ECO:0007669"/>
    <property type="project" value="UniProtKB-UniRule"/>
</dbReference>
<keyword evidence="4 5" id="KW-0067">ATP-binding</keyword>
<dbReference type="PANTHER" id="PTHR11070:SF45">
    <property type="entry name" value="DNA 3'-5' HELICASE"/>
    <property type="match status" value="1"/>
</dbReference>
<dbReference type="PANTHER" id="PTHR11070">
    <property type="entry name" value="UVRD / RECB / PCRA DNA HELICASE FAMILY MEMBER"/>
    <property type="match status" value="1"/>
</dbReference>
<reference evidence="7 8" key="1">
    <citation type="submission" date="2016-10" db="EMBL/GenBank/DDBJ databases">
        <authorList>
            <person name="de Groot N.N."/>
        </authorList>
    </citation>
    <scope>NUCLEOTIDE SEQUENCE [LARGE SCALE GENOMIC DNA]</scope>
    <source>
        <strain evidence="7 8">DSM 22024</strain>
    </source>
</reference>
<keyword evidence="2 5" id="KW-0378">Hydrolase</keyword>